<dbReference type="Pfam" id="PF00067">
    <property type="entry name" value="p450"/>
    <property type="match status" value="1"/>
</dbReference>
<dbReference type="RefSeq" id="WP_169343221.1">
    <property type="nucleotide sequence ID" value="NZ_JABBJJ010000010.1"/>
</dbReference>
<dbReference type="AlphaFoldDB" id="A0A848L5G3"/>
<evidence type="ECO:0000256" key="2">
    <source>
        <dbReference type="ARBA" id="ARBA00010617"/>
    </source>
</evidence>
<dbReference type="PANTHER" id="PTHR24305:SF166">
    <property type="entry name" value="CYTOCHROME P450 12A4, MITOCHONDRIAL-RELATED"/>
    <property type="match status" value="1"/>
</dbReference>
<gene>
    <name evidence="5" type="ORF">HG543_03580</name>
</gene>
<name>A0A848L5G3_9BACT</name>
<sequence>MLHDLQDELAVLQGEAPTHEQFAALPLLDAVVKESMRLLSPVAFTARTAAKGATLAGHELPERAEVFISPLVTHRLPELYEHPNRFLPERWLKGEPPSSWAYLPFGAGPHVCVGSSLAALEIRLTLAMLLQRFTLLPPEGARIDHRVQATLSTKAGMPMRVLPKQRVERPPRITADIRELFDVPAGV</sequence>
<dbReference type="EMBL" id="JABBJJ010000010">
    <property type="protein sequence ID" value="NMO13939.1"/>
    <property type="molecule type" value="Genomic_DNA"/>
</dbReference>
<dbReference type="GO" id="GO:0020037">
    <property type="term" value="F:heme binding"/>
    <property type="evidence" value="ECO:0007669"/>
    <property type="project" value="InterPro"/>
</dbReference>
<comment type="similarity">
    <text evidence="2 4">Belongs to the cytochrome P450 family.</text>
</comment>
<keyword evidence="6" id="KW-1185">Reference proteome</keyword>
<dbReference type="PRINTS" id="PR00463">
    <property type="entry name" value="EP450I"/>
</dbReference>
<evidence type="ECO:0000256" key="4">
    <source>
        <dbReference type="RuleBase" id="RU000461"/>
    </source>
</evidence>
<keyword evidence="3 4" id="KW-0408">Iron</keyword>
<keyword evidence="4" id="KW-0503">Monooxygenase</keyword>
<evidence type="ECO:0000256" key="1">
    <source>
        <dbReference type="ARBA" id="ARBA00001971"/>
    </source>
</evidence>
<dbReference type="InterPro" id="IPR001128">
    <property type="entry name" value="Cyt_P450"/>
</dbReference>
<keyword evidence="3 4" id="KW-0479">Metal-binding</keyword>
<dbReference type="PROSITE" id="PS00086">
    <property type="entry name" value="CYTOCHROME_P450"/>
    <property type="match status" value="1"/>
</dbReference>
<proteinExistence type="inferred from homology"/>
<evidence type="ECO:0000313" key="6">
    <source>
        <dbReference type="Proteomes" id="UP000518300"/>
    </source>
</evidence>
<comment type="cofactor">
    <cofactor evidence="1 3">
        <name>heme</name>
        <dbReference type="ChEBI" id="CHEBI:30413"/>
    </cofactor>
</comment>
<dbReference type="GO" id="GO:0016705">
    <property type="term" value="F:oxidoreductase activity, acting on paired donors, with incorporation or reduction of molecular oxygen"/>
    <property type="evidence" value="ECO:0007669"/>
    <property type="project" value="InterPro"/>
</dbReference>
<dbReference type="PRINTS" id="PR00385">
    <property type="entry name" value="P450"/>
</dbReference>
<dbReference type="GO" id="GO:0004497">
    <property type="term" value="F:monooxygenase activity"/>
    <property type="evidence" value="ECO:0007669"/>
    <property type="project" value="UniProtKB-KW"/>
</dbReference>
<keyword evidence="3 4" id="KW-0349">Heme</keyword>
<dbReference type="InterPro" id="IPR002401">
    <property type="entry name" value="Cyt_P450_E_grp-I"/>
</dbReference>
<dbReference type="Gene3D" id="1.10.630.10">
    <property type="entry name" value="Cytochrome P450"/>
    <property type="match status" value="1"/>
</dbReference>
<protein>
    <submittedName>
        <fullName evidence="5">Cytochrome P450</fullName>
    </submittedName>
</protein>
<dbReference type="Proteomes" id="UP000518300">
    <property type="component" value="Unassembled WGS sequence"/>
</dbReference>
<dbReference type="SUPFAM" id="SSF48264">
    <property type="entry name" value="Cytochrome P450"/>
    <property type="match status" value="1"/>
</dbReference>
<organism evidence="5 6">
    <name type="scientific">Pyxidicoccus fallax</name>
    <dbReference type="NCBI Taxonomy" id="394095"/>
    <lineage>
        <taxon>Bacteria</taxon>
        <taxon>Pseudomonadati</taxon>
        <taxon>Myxococcota</taxon>
        <taxon>Myxococcia</taxon>
        <taxon>Myxococcales</taxon>
        <taxon>Cystobacterineae</taxon>
        <taxon>Myxococcaceae</taxon>
        <taxon>Pyxidicoccus</taxon>
    </lineage>
</organism>
<dbReference type="PANTHER" id="PTHR24305">
    <property type="entry name" value="CYTOCHROME P450"/>
    <property type="match status" value="1"/>
</dbReference>
<dbReference type="GO" id="GO:0005506">
    <property type="term" value="F:iron ion binding"/>
    <property type="evidence" value="ECO:0007669"/>
    <property type="project" value="InterPro"/>
</dbReference>
<feature type="binding site" description="axial binding residue" evidence="3">
    <location>
        <position position="112"/>
    </location>
    <ligand>
        <name>heme</name>
        <dbReference type="ChEBI" id="CHEBI:30413"/>
    </ligand>
    <ligandPart>
        <name>Fe</name>
        <dbReference type="ChEBI" id="CHEBI:18248"/>
    </ligandPart>
</feature>
<evidence type="ECO:0000256" key="3">
    <source>
        <dbReference type="PIRSR" id="PIRSR602401-1"/>
    </source>
</evidence>
<dbReference type="InterPro" id="IPR050121">
    <property type="entry name" value="Cytochrome_P450_monoxygenase"/>
</dbReference>
<accession>A0A848L5G3</accession>
<reference evidence="5 6" key="1">
    <citation type="submission" date="2020-04" db="EMBL/GenBank/DDBJ databases">
        <title>Draft genome of Pyxidicoccus fallax type strain.</title>
        <authorList>
            <person name="Whitworth D.E."/>
        </authorList>
    </citation>
    <scope>NUCLEOTIDE SEQUENCE [LARGE SCALE GENOMIC DNA]</scope>
    <source>
        <strain evidence="5 6">DSM 14698</strain>
    </source>
</reference>
<keyword evidence="4" id="KW-0560">Oxidoreductase</keyword>
<comment type="caution">
    <text evidence="5">The sequence shown here is derived from an EMBL/GenBank/DDBJ whole genome shotgun (WGS) entry which is preliminary data.</text>
</comment>
<evidence type="ECO:0000313" key="5">
    <source>
        <dbReference type="EMBL" id="NMO13939.1"/>
    </source>
</evidence>
<dbReference type="InterPro" id="IPR017972">
    <property type="entry name" value="Cyt_P450_CS"/>
</dbReference>
<dbReference type="InterPro" id="IPR036396">
    <property type="entry name" value="Cyt_P450_sf"/>
</dbReference>